<dbReference type="Proteomes" id="UP000002668">
    <property type="component" value="Genome"/>
</dbReference>
<proteinExistence type="predicted"/>
<dbReference type="EMBL" id="FP929138">
    <property type="protein sequence ID" value="CBY00516.1"/>
    <property type="molecule type" value="Genomic_DNA"/>
</dbReference>
<feature type="compositionally biased region" description="Polar residues" evidence="1">
    <location>
        <begin position="9"/>
        <end position="18"/>
    </location>
</feature>
<dbReference type="InParanoid" id="E5AA25"/>
<dbReference type="HOGENOM" id="CLU_3069159_0_0_1"/>
<evidence type="ECO:0000313" key="2">
    <source>
        <dbReference type="EMBL" id="CBY00516.1"/>
    </source>
</evidence>
<dbReference type="VEuPathDB" id="FungiDB:LEMA_uP016460.1"/>
<evidence type="ECO:0000313" key="3">
    <source>
        <dbReference type="Proteomes" id="UP000002668"/>
    </source>
</evidence>
<sequence>MAASICISPLTSVSQQADSEAGWIDDPSHMSNQHGASNINMTSRLQHSDCVDD</sequence>
<protein>
    <submittedName>
        <fullName evidence="2">Predicted protein</fullName>
    </submittedName>
</protein>
<reference evidence="3" key="1">
    <citation type="journal article" date="2011" name="Nat. Commun.">
        <title>Effector diversification within compartments of the Leptosphaeria maculans genome affected by Repeat-Induced Point mutations.</title>
        <authorList>
            <person name="Rouxel T."/>
            <person name="Grandaubert J."/>
            <person name="Hane J.K."/>
            <person name="Hoede C."/>
            <person name="van de Wouw A.P."/>
            <person name="Couloux A."/>
            <person name="Dominguez V."/>
            <person name="Anthouard V."/>
            <person name="Bally P."/>
            <person name="Bourras S."/>
            <person name="Cozijnsen A.J."/>
            <person name="Ciuffetti L.M."/>
            <person name="Degrave A."/>
            <person name="Dilmaghani A."/>
            <person name="Duret L."/>
            <person name="Fudal I."/>
            <person name="Goodwin S.B."/>
            <person name="Gout L."/>
            <person name="Glaser N."/>
            <person name="Linglin J."/>
            <person name="Kema G.H.J."/>
            <person name="Lapalu N."/>
            <person name="Lawrence C.B."/>
            <person name="May K."/>
            <person name="Meyer M."/>
            <person name="Ollivier B."/>
            <person name="Poulain J."/>
            <person name="Schoch C.L."/>
            <person name="Simon A."/>
            <person name="Spatafora J.W."/>
            <person name="Stachowiak A."/>
            <person name="Turgeon B.G."/>
            <person name="Tyler B.M."/>
            <person name="Vincent D."/>
            <person name="Weissenbach J."/>
            <person name="Amselem J."/>
            <person name="Quesneville H."/>
            <person name="Oliver R.P."/>
            <person name="Wincker P."/>
            <person name="Balesdent M.-H."/>
            <person name="Howlett B.J."/>
        </authorList>
    </citation>
    <scope>NUCLEOTIDE SEQUENCE [LARGE SCALE GENOMIC DNA]</scope>
    <source>
        <strain evidence="3">JN3 / isolate v23.1.3 / race Av1-4-5-6-7-8</strain>
    </source>
</reference>
<dbReference type="AlphaFoldDB" id="E5AA25"/>
<keyword evidence="3" id="KW-1185">Reference proteome</keyword>
<organism evidence="3">
    <name type="scientific">Leptosphaeria maculans (strain JN3 / isolate v23.1.3 / race Av1-4-5-6-7-8)</name>
    <name type="common">Blackleg fungus</name>
    <name type="synonym">Phoma lingam</name>
    <dbReference type="NCBI Taxonomy" id="985895"/>
    <lineage>
        <taxon>Eukaryota</taxon>
        <taxon>Fungi</taxon>
        <taxon>Dikarya</taxon>
        <taxon>Ascomycota</taxon>
        <taxon>Pezizomycotina</taxon>
        <taxon>Dothideomycetes</taxon>
        <taxon>Pleosporomycetidae</taxon>
        <taxon>Pleosporales</taxon>
        <taxon>Pleosporineae</taxon>
        <taxon>Leptosphaeriaceae</taxon>
        <taxon>Plenodomus</taxon>
        <taxon>Plenodomus lingam/Leptosphaeria maculans species complex</taxon>
    </lineage>
</organism>
<evidence type="ECO:0000256" key="1">
    <source>
        <dbReference type="SAM" id="MobiDB-lite"/>
    </source>
</evidence>
<name>E5AA25_LEPMJ</name>
<gene>
    <name evidence="2" type="ORF">LEMA_uP016460.1</name>
</gene>
<accession>E5AA25</accession>
<feature type="compositionally biased region" description="Polar residues" evidence="1">
    <location>
        <begin position="29"/>
        <end position="45"/>
    </location>
</feature>
<feature type="region of interest" description="Disordered" evidence="1">
    <location>
        <begin position="1"/>
        <end position="53"/>
    </location>
</feature>